<sequence length="101" mass="11704">MPKLESEEKKAKQRKVSTSYFDINQLELAIINRALENQLDQQPPDYVSIGKNARILTIQKRNLETLCRKMKREYKGPALEAELKKILSGSKVFSLFCFARD</sequence>
<comment type="caution">
    <text evidence="1">The sequence shown here is derived from an EMBL/GenBank/DDBJ whole genome shotgun (WGS) entry which is preliminary data.</text>
</comment>
<dbReference type="AlphaFoldDB" id="A0A5E4LMF8"/>
<accession>A0A5E4LMF8</accession>
<name>A0A5E4LMF8_9ARCH</name>
<organism evidence="1 2">
    <name type="scientific">Candidatus Bilamarchaeum dharawalense</name>
    <dbReference type="NCBI Taxonomy" id="2885759"/>
    <lineage>
        <taxon>Archaea</taxon>
        <taxon>Candidatus Micrarchaeota</taxon>
        <taxon>Candidatus Micrarchaeia</taxon>
        <taxon>Candidatus Anstonellales</taxon>
        <taxon>Candidatus Bilamarchaeaceae</taxon>
        <taxon>Candidatus Bilamarchaeum</taxon>
    </lineage>
</organism>
<dbReference type="Proteomes" id="UP000789941">
    <property type="component" value="Unassembled WGS sequence"/>
</dbReference>
<evidence type="ECO:0000313" key="2">
    <source>
        <dbReference type="Proteomes" id="UP000789941"/>
    </source>
</evidence>
<proteinExistence type="predicted"/>
<reference evidence="1 2" key="1">
    <citation type="submission" date="2019-08" db="EMBL/GenBank/DDBJ databases">
        <authorList>
            <person name="Vazquez-Campos X."/>
        </authorList>
    </citation>
    <scope>NUCLEOTIDE SEQUENCE [LARGE SCALE GENOMIC DNA]</scope>
    <source>
        <strain evidence="1">LFW-283_2</strain>
    </source>
</reference>
<protein>
    <submittedName>
        <fullName evidence="1">Uncharacterized protein</fullName>
    </submittedName>
</protein>
<evidence type="ECO:0000313" key="1">
    <source>
        <dbReference type="EMBL" id="VVC03154.1"/>
    </source>
</evidence>
<dbReference type="EMBL" id="CABMJJ010000007">
    <property type="protein sequence ID" value="VVC03154.1"/>
    <property type="molecule type" value="Genomic_DNA"/>
</dbReference>
<gene>
    <name evidence="1" type="ORF">LFW2832_00202</name>
</gene>